<evidence type="ECO:0000256" key="3">
    <source>
        <dbReference type="ARBA" id="ARBA00023235"/>
    </source>
</evidence>
<dbReference type="PANTHER" id="PTHR11469:SF1">
    <property type="entry name" value="GLUCOSE-6-PHOSPHATE ISOMERASE"/>
    <property type="match status" value="1"/>
</dbReference>
<dbReference type="GO" id="GO:0097367">
    <property type="term" value="F:carbohydrate derivative binding"/>
    <property type="evidence" value="ECO:0007669"/>
    <property type="project" value="InterPro"/>
</dbReference>
<dbReference type="InterPro" id="IPR035482">
    <property type="entry name" value="SIS_PGI_2"/>
</dbReference>
<comment type="catalytic activity">
    <reaction evidence="4">
        <text>alpha-D-glucose 6-phosphate = beta-D-fructose 6-phosphate</text>
        <dbReference type="Rhea" id="RHEA:11816"/>
        <dbReference type="ChEBI" id="CHEBI:57634"/>
        <dbReference type="ChEBI" id="CHEBI:58225"/>
        <dbReference type="EC" id="5.3.1.9"/>
    </reaction>
</comment>
<dbReference type="SUPFAM" id="SSF53697">
    <property type="entry name" value="SIS domain"/>
    <property type="match status" value="1"/>
</dbReference>
<reference evidence="6" key="1">
    <citation type="submission" date="2017-09" db="EMBL/GenBank/DDBJ databases">
        <title>Depth-based differentiation of microbial function through sediment-hosted aquifers and enrichment of novel symbionts in the deep terrestrial subsurface.</title>
        <authorList>
            <person name="Probst A.J."/>
            <person name="Ladd B."/>
            <person name="Jarett J.K."/>
            <person name="Geller-Mcgrath D.E."/>
            <person name="Sieber C.M.K."/>
            <person name="Emerson J.B."/>
            <person name="Anantharaman K."/>
            <person name="Thomas B.C."/>
            <person name="Malmstrom R."/>
            <person name="Stieglmeier M."/>
            <person name="Klingl A."/>
            <person name="Woyke T."/>
            <person name="Ryan C.M."/>
            <person name="Banfield J.F."/>
        </authorList>
    </citation>
    <scope>NUCLEOTIDE SEQUENCE [LARGE SCALE GENOMIC DNA]</scope>
</reference>
<dbReference type="GO" id="GO:0006096">
    <property type="term" value="P:glycolytic process"/>
    <property type="evidence" value="ECO:0007669"/>
    <property type="project" value="UniProtKB-UniPathway"/>
</dbReference>
<dbReference type="InterPro" id="IPR046348">
    <property type="entry name" value="SIS_dom_sf"/>
</dbReference>
<evidence type="ECO:0000313" key="5">
    <source>
        <dbReference type="EMBL" id="PJA47164.1"/>
    </source>
</evidence>
<dbReference type="GO" id="GO:0005829">
    <property type="term" value="C:cytosol"/>
    <property type="evidence" value="ECO:0007669"/>
    <property type="project" value="TreeGrafter"/>
</dbReference>
<dbReference type="GO" id="GO:0004347">
    <property type="term" value="F:glucose-6-phosphate isomerase activity"/>
    <property type="evidence" value="ECO:0007669"/>
    <property type="project" value="UniProtKB-EC"/>
</dbReference>
<organism evidence="5 6">
    <name type="scientific">Candidatus Uhrbacteria bacterium CG_4_9_14_3_um_filter_36_7</name>
    <dbReference type="NCBI Taxonomy" id="1975033"/>
    <lineage>
        <taxon>Bacteria</taxon>
        <taxon>Candidatus Uhriibacteriota</taxon>
    </lineage>
</organism>
<dbReference type="UniPathway" id="UPA00109">
    <property type="reaction ID" value="UER00181"/>
</dbReference>
<sequence length="440" mass="50368">MKKFIIDSIQAHVPKRFLLTYQKKLESYRKELASIIKSKSYEMLESSVYLPFDLNLIEDVSQLVKQKKHADLKYIILIGIGGANLGVKAIIEAFHGSCSFFKQKQIQFFFLDTINPQWCLSLIKFLQNKRSSEFLIIFTSSSGQTTEVVVNFESLSHALSKHFKNLFHRIIIITKKESPLFKKAQTNNIACLTIPSIIGDRFGIFSTIGILPLALAGFDVKNFQKGAQQAALNGIQNSIEENPPLLSAILTYFYYKQGISIHNTFLFDSNMESLGKWYRQLMAESLGKKQDLDKKNVRTGITPLVSMGTVDLHSMVQIYLAGPKDKFTNFVYLEKTQQDIKLPKKLPLPQLIEDLEGKTHEQIIKIILFSTMLAYKKQRLPFISIGLPDMSLESLGYYMQFRMLEIMYLAKLLNINAFDQPNVEDYKKEVRRMLKEGVIG</sequence>
<gene>
    <name evidence="5" type="ORF">CO172_02910</name>
</gene>
<dbReference type="EC" id="5.3.1.9" evidence="4"/>
<dbReference type="Proteomes" id="UP000229749">
    <property type="component" value="Unassembled WGS sequence"/>
</dbReference>
<dbReference type="AlphaFoldDB" id="A0A2M7XH10"/>
<comment type="pathway">
    <text evidence="4">Carbohydrate degradation; glycolysis; D-glyceraldehyde 3-phosphate and glycerone phosphate from D-glucose: step 2/4.</text>
</comment>
<protein>
    <recommendedName>
        <fullName evidence="4">Glucose-6-phosphate isomerase</fullName>
        <ecNumber evidence="4">5.3.1.9</ecNumber>
    </recommendedName>
</protein>
<dbReference type="PANTHER" id="PTHR11469">
    <property type="entry name" value="GLUCOSE-6-PHOSPHATE ISOMERASE"/>
    <property type="match status" value="1"/>
</dbReference>
<dbReference type="PRINTS" id="PR00662">
    <property type="entry name" value="G6PISOMERASE"/>
</dbReference>
<dbReference type="GO" id="GO:0006094">
    <property type="term" value="P:gluconeogenesis"/>
    <property type="evidence" value="ECO:0007669"/>
    <property type="project" value="UniProtKB-KW"/>
</dbReference>
<keyword evidence="1 4" id="KW-0312">Gluconeogenesis</keyword>
<dbReference type="Gene3D" id="3.40.50.10490">
    <property type="entry name" value="Glucose-6-phosphate isomerase like protein, domain 1"/>
    <property type="match status" value="2"/>
</dbReference>
<dbReference type="Pfam" id="PF00342">
    <property type="entry name" value="PGI"/>
    <property type="match status" value="1"/>
</dbReference>
<keyword evidence="3 4" id="KW-0413">Isomerase</keyword>
<dbReference type="EMBL" id="PFWS01000045">
    <property type="protein sequence ID" value="PJA47164.1"/>
    <property type="molecule type" value="Genomic_DNA"/>
</dbReference>
<dbReference type="CDD" id="cd05016">
    <property type="entry name" value="SIS_PGI_2"/>
    <property type="match status" value="1"/>
</dbReference>
<evidence type="ECO:0000256" key="4">
    <source>
        <dbReference type="RuleBase" id="RU000612"/>
    </source>
</evidence>
<evidence type="ECO:0000313" key="6">
    <source>
        <dbReference type="Proteomes" id="UP000229749"/>
    </source>
</evidence>
<comment type="similarity">
    <text evidence="4">Belongs to the GPI family.</text>
</comment>
<dbReference type="InterPro" id="IPR001672">
    <property type="entry name" value="G6P_Isomerase"/>
</dbReference>
<keyword evidence="2 4" id="KW-0324">Glycolysis</keyword>
<evidence type="ECO:0000256" key="1">
    <source>
        <dbReference type="ARBA" id="ARBA00022432"/>
    </source>
</evidence>
<comment type="caution">
    <text evidence="5">The sequence shown here is derived from an EMBL/GenBank/DDBJ whole genome shotgun (WGS) entry which is preliminary data.</text>
</comment>
<dbReference type="GO" id="GO:0051156">
    <property type="term" value="P:glucose 6-phosphate metabolic process"/>
    <property type="evidence" value="ECO:0007669"/>
    <property type="project" value="TreeGrafter"/>
</dbReference>
<name>A0A2M7XH10_9BACT</name>
<dbReference type="GO" id="GO:0048029">
    <property type="term" value="F:monosaccharide binding"/>
    <property type="evidence" value="ECO:0007669"/>
    <property type="project" value="TreeGrafter"/>
</dbReference>
<proteinExistence type="inferred from homology"/>
<evidence type="ECO:0000256" key="2">
    <source>
        <dbReference type="ARBA" id="ARBA00023152"/>
    </source>
</evidence>
<dbReference type="PROSITE" id="PS51463">
    <property type="entry name" value="P_GLUCOSE_ISOMERASE_3"/>
    <property type="match status" value="1"/>
</dbReference>
<accession>A0A2M7XH10</accession>